<keyword evidence="6" id="KW-1185">Reference proteome</keyword>
<dbReference type="InterPro" id="IPR045057">
    <property type="entry name" value="Gcn5-rel_NAT"/>
</dbReference>
<reference evidence="3 5" key="1">
    <citation type="submission" date="2018-06" db="EMBL/GenBank/DDBJ databases">
        <authorList>
            <consortium name="Pathogen Informatics"/>
            <person name="Doyle S."/>
        </authorList>
    </citation>
    <scope>NUCLEOTIDE SEQUENCE [LARGE SCALE GENOMIC DNA]</scope>
    <source>
        <strain evidence="3 5">NCTC10597</strain>
    </source>
</reference>
<evidence type="ECO:0000313" key="3">
    <source>
        <dbReference type="EMBL" id="STX08896.1"/>
    </source>
</evidence>
<accession>A0A8B4Q7V8</accession>
<dbReference type="InterPro" id="IPR000182">
    <property type="entry name" value="GNAT_dom"/>
</dbReference>
<keyword evidence="3" id="KW-0808">Transferase</keyword>
<dbReference type="Gene3D" id="3.40.630.30">
    <property type="match status" value="1"/>
</dbReference>
<proteinExistence type="predicted"/>
<dbReference type="RefSeq" id="WP_109350738.1">
    <property type="nucleotide sequence ID" value="NZ_QFVS01000048.1"/>
</dbReference>
<dbReference type="PROSITE" id="PS51186">
    <property type="entry name" value="GNAT"/>
    <property type="match status" value="1"/>
</dbReference>
<organism evidence="3 5">
    <name type="scientific">Kurthia zopfii</name>
    <dbReference type="NCBI Taxonomy" id="1650"/>
    <lineage>
        <taxon>Bacteria</taxon>
        <taxon>Bacillati</taxon>
        <taxon>Bacillota</taxon>
        <taxon>Bacilli</taxon>
        <taxon>Bacillales</taxon>
        <taxon>Caryophanaceae</taxon>
        <taxon>Kurthia</taxon>
    </lineage>
</organism>
<dbReference type="OrthoDB" id="9793389at2"/>
<comment type="caution">
    <text evidence="3">The sequence shown here is derived from an EMBL/GenBank/DDBJ whole genome shotgun (WGS) entry which is preliminary data.</text>
</comment>
<sequence length="93" mass="10614">MDFSKEENRFYLDDKNGENIAEITMSPTSETLKIIDHTWVDESLRGQGVAARLVEAVVNDAREKGYKILPLCPFAKSEFERKSEYADVLTSVR</sequence>
<feature type="domain" description="N-acetyltransferase" evidence="1">
    <location>
        <begin position="1"/>
        <end position="93"/>
    </location>
</feature>
<evidence type="ECO:0000259" key="2">
    <source>
        <dbReference type="PROSITE" id="PS51729"/>
    </source>
</evidence>
<dbReference type="InterPro" id="IPR031165">
    <property type="entry name" value="GNAT_YJDJ"/>
</dbReference>
<dbReference type="PROSITE" id="PS51729">
    <property type="entry name" value="GNAT_YJDJ"/>
    <property type="match status" value="1"/>
</dbReference>
<gene>
    <name evidence="4" type="ORF">DFR61_14718</name>
    <name evidence="3" type="ORF">NCTC10597_00564</name>
</gene>
<dbReference type="SUPFAM" id="SSF55729">
    <property type="entry name" value="Acyl-CoA N-acyltransferases (Nat)"/>
    <property type="match status" value="1"/>
</dbReference>
<feature type="domain" description="N-acetyltransferase" evidence="2">
    <location>
        <begin position="2"/>
        <end position="90"/>
    </location>
</feature>
<evidence type="ECO:0000259" key="1">
    <source>
        <dbReference type="PROSITE" id="PS51186"/>
    </source>
</evidence>
<dbReference type="AlphaFoldDB" id="A0A8B4Q7V8"/>
<evidence type="ECO:0000313" key="5">
    <source>
        <dbReference type="Proteomes" id="UP000254330"/>
    </source>
</evidence>
<evidence type="ECO:0000313" key="6">
    <source>
        <dbReference type="Proteomes" id="UP000294641"/>
    </source>
</evidence>
<dbReference type="Proteomes" id="UP000294641">
    <property type="component" value="Unassembled WGS sequence"/>
</dbReference>
<dbReference type="EMBL" id="UGNP01000001">
    <property type="protein sequence ID" value="STX08896.1"/>
    <property type="molecule type" value="Genomic_DNA"/>
</dbReference>
<dbReference type="Proteomes" id="UP000254330">
    <property type="component" value="Unassembled WGS sequence"/>
</dbReference>
<protein>
    <submittedName>
        <fullName evidence="3">Acetyltransferase (GNAT) family</fullName>
    </submittedName>
</protein>
<dbReference type="EMBL" id="SNZG01000047">
    <property type="protein sequence ID" value="TDR33837.1"/>
    <property type="molecule type" value="Genomic_DNA"/>
</dbReference>
<dbReference type="PANTHER" id="PTHR31435">
    <property type="entry name" value="PROTEIN NATD1"/>
    <property type="match status" value="1"/>
</dbReference>
<dbReference type="Pfam" id="PF14542">
    <property type="entry name" value="Acetyltransf_CG"/>
    <property type="match status" value="1"/>
</dbReference>
<evidence type="ECO:0000313" key="4">
    <source>
        <dbReference type="EMBL" id="TDR33837.1"/>
    </source>
</evidence>
<dbReference type="CDD" id="cd04301">
    <property type="entry name" value="NAT_SF"/>
    <property type="match status" value="1"/>
</dbReference>
<dbReference type="GO" id="GO:0016747">
    <property type="term" value="F:acyltransferase activity, transferring groups other than amino-acyl groups"/>
    <property type="evidence" value="ECO:0007669"/>
    <property type="project" value="InterPro"/>
</dbReference>
<name>A0A8B4Q7V8_9BACL</name>
<dbReference type="PANTHER" id="PTHR31435:SF10">
    <property type="entry name" value="BSR4717 PROTEIN"/>
    <property type="match status" value="1"/>
</dbReference>
<reference evidence="4 6" key="2">
    <citation type="submission" date="2019-03" db="EMBL/GenBank/DDBJ databases">
        <title>Genomic Encyclopedia of Type Strains, Phase IV (KMG-IV): sequencing the most valuable type-strain genomes for metagenomic binning, comparative biology and taxonomic classification.</title>
        <authorList>
            <person name="Goeker M."/>
        </authorList>
    </citation>
    <scope>NUCLEOTIDE SEQUENCE [LARGE SCALE GENOMIC DNA]</scope>
    <source>
        <strain evidence="4 6">DSM 20580</strain>
    </source>
</reference>
<dbReference type="InterPro" id="IPR016181">
    <property type="entry name" value="Acyl_CoA_acyltransferase"/>
</dbReference>